<protein>
    <submittedName>
        <fullName evidence="1">Uncharacterized protein</fullName>
    </submittedName>
</protein>
<proteinExistence type="predicted"/>
<dbReference type="AlphaFoldDB" id="A0A0F8ZWB3"/>
<gene>
    <name evidence="1" type="ORF">LCGC14_2645730</name>
</gene>
<evidence type="ECO:0000313" key="1">
    <source>
        <dbReference type="EMBL" id="KKK98142.1"/>
    </source>
</evidence>
<organism evidence="1">
    <name type="scientific">marine sediment metagenome</name>
    <dbReference type="NCBI Taxonomy" id="412755"/>
    <lineage>
        <taxon>unclassified sequences</taxon>
        <taxon>metagenomes</taxon>
        <taxon>ecological metagenomes</taxon>
    </lineage>
</organism>
<reference evidence="1" key="1">
    <citation type="journal article" date="2015" name="Nature">
        <title>Complex archaea that bridge the gap between prokaryotes and eukaryotes.</title>
        <authorList>
            <person name="Spang A."/>
            <person name="Saw J.H."/>
            <person name="Jorgensen S.L."/>
            <person name="Zaremba-Niedzwiedzka K."/>
            <person name="Martijn J."/>
            <person name="Lind A.E."/>
            <person name="van Eijk R."/>
            <person name="Schleper C."/>
            <person name="Guy L."/>
            <person name="Ettema T.J."/>
        </authorList>
    </citation>
    <scope>NUCLEOTIDE SEQUENCE</scope>
</reference>
<comment type="caution">
    <text evidence="1">The sequence shown here is derived from an EMBL/GenBank/DDBJ whole genome shotgun (WGS) entry which is preliminary data.</text>
</comment>
<name>A0A0F8ZWB3_9ZZZZ</name>
<dbReference type="EMBL" id="LAZR01045748">
    <property type="protein sequence ID" value="KKK98142.1"/>
    <property type="molecule type" value="Genomic_DNA"/>
</dbReference>
<accession>A0A0F8ZWB3</accession>
<sequence>MKLLCHLIPCKWVHITDIHVGRNQFDIVVTRGLWQCVRCGELSLGQCGNKVEEPEEK</sequence>